<dbReference type="Gene3D" id="3.90.730.10">
    <property type="entry name" value="Ribonuclease T2-like"/>
    <property type="match status" value="1"/>
</dbReference>
<keyword evidence="2" id="KW-0378">Hydrolase</keyword>
<keyword evidence="5" id="KW-0732">Signal</keyword>
<evidence type="ECO:0000313" key="7">
    <source>
        <dbReference type="RefSeq" id="XP_017984521.1"/>
    </source>
</evidence>
<proteinExistence type="inferred from homology"/>
<dbReference type="PANTHER" id="PTHR11240:SF46">
    <property type="entry name" value="INTRACELLULAR RIBONUCLEASE LX-LIKE"/>
    <property type="match status" value="1"/>
</dbReference>
<feature type="signal peptide" evidence="5">
    <location>
        <begin position="1"/>
        <end position="20"/>
    </location>
</feature>
<dbReference type="SUPFAM" id="SSF55895">
    <property type="entry name" value="Ribonuclease Rh-like"/>
    <property type="match status" value="1"/>
</dbReference>
<evidence type="ECO:0000256" key="2">
    <source>
        <dbReference type="ARBA" id="ARBA00022722"/>
    </source>
</evidence>
<dbReference type="GO" id="GO:0033897">
    <property type="term" value="F:ribonuclease T2 activity"/>
    <property type="evidence" value="ECO:0007669"/>
    <property type="project" value="InterPro"/>
</dbReference>
<name>A0AB32X2X2_THECC</name>
<dbReference type="InterPro" id="IPR036430">
    <property type="entry name" value="RNase_T2-like_sf"/>
</dbReference>
<dbReference type="Pfam" id="PF00445">
    <property type="entry name" value="Ribonuclease_T2"/>
    <property type="match status" value="1"/>
</dbReference>
<reference evidence="7" key="2">
    <citation type="submission" date="2025-08" db="UniProtKB">
        <authorList>
            <consortium name="RefSeq"/>
        </authorList>
    </citation>
    <scope>IDENTIFICATION</scope>
</reference>
<protein>
    <submittedName>
        <fullName evidence="7">Ribonuclease 3-like</fullName>
    </submittedName>
</protein>
<dbReference type="Proteomes" id="UP000694886">
    <property type="component" value="Chromosome 10"/>
</dbReference>
<reference evidence="6" key="1">
    <citation type="journal article" date="1997" name="Nucleic Acids Res.">
        <title>tRNAscan-SE: a program for improved detection of transfer RNA genes in genomic sequence.</title>
        <authorList>
            <person name="Lowe T.M."/>
            <person name="Eddy S.R."/>
        </authorList>
    </citation>
    <scope>NUCLEOTIDE SEQUENCE [LARGE SCALE GENOMIC DNA]</scope>
    <source>
        <strain evidence="6">r\B97-61/B2</strain>
    </source>
</reference>
<evidence type="ECO:0000256" key="3">
    <source>
        <dbReference type="ARBA" id="ARBA00023239"/>
    </source>
</evidence>
<accession>A0AB32X2X2</accession>
<dbReference type="PANTHER" id="PTHR11240">
    <property type="entry name" value="RIBONUCLEASE T2"/>
    <property type="match status" value="1"/>
</dbReference>
<dbReference type="RefSeq" id="XP_017984521.1">
    <property type="nucleotide sequence ID" value="XM_018129032.1"/>
</dbReference>
<evidence type="ECO:0000256" key="5">
    <source>
        <dbReference type="SAM" id="SignalP"/>
    </source>
</evidence>
<dbReference type="Gramene" id="Tc10v2_t012560.1">
    <property type="protein sequence ID" value="Tc10v2_p012560.1"/>
    <property type="gene ID" value="Tc10v2_g012560"/>
</dbReference>
<feature type="chain" id="PRO_5044196470" evidence="5">
    <location>
        <begin position="21"/>
        <end position="243"/>
    </location>
</feature>
<gene>
    <name evidence="7" type="primary">LOC108663718</name>
</gene>
<evidence type="ECO:0000313" key="6">
    <source>
        <dbReference type="Proteomes" id="UP000694886"/>
    </source>
</evidence>
<evidence type="ECO:0000256" key="1">
    <source>
        <dbReference type="ARBA" id="ARBA00007469"/>
    </source>
</evidence>
<keyword evidence="2" id="KW-0540">Nuclease</keyword>
<dbReference type="InterPro" id="IPR018188">
    <property type="entry name" value="RNase_T2_His_AS_1"/>
</dbReference>
<dbReference type="InterPro" id="IPR001568">
    <property type="entry name" value="RNase_T2-like"/>
</dbReference>
<comment type="similarity">
    <text evidence="1 4">Belongs to the RNase T2 family.</text>
</comment>
<dbReference type="AlphaFoldDB" id="A0AB32X2X2"/>
<dbReference type="GO" id="GO:0003723">
    <property type="term" value="F:RNA binding"/>
    <property type="evidence" value="ECO:0007669"/>
    <property type="project" value="InterPro"/>
</dbReference>
<dbReference type="PROSITE" id="PS00530">
    <property type="entry name" value="RNASE_T2_1"/>
    <property type="match status" value="1"/>
</dbReference>
<sequence length="243" mass="27686">MKRHLLAVAVLATLLVSATSEFDFYKLSLMWPPSVCNTGMECIPKIPKMFTIHGLWPQYANDIPVPPYDEDPSCTNIIPTSSDEAMNDLVPIEEELTKYWPNLFIKDGKRDDQYFWRHEWEDHGMCSDYPDDPRSYFYDTFSLTTQHNPLEVMGIQPGDELNEVGTILEAVKQGLGAYPQIVCNILPRVKTLQLKEIRFCFERAKPPSVLKNCTNKLAGDCAQLTDLIRFPPPPTVAICNDEL</sequence>
<dbReference type="GeneID" id="108663718"/>
<evidence type="ECO:0000256" key="4">
    <source>
        <dbReference type="RuleBase" id="RU004328"/>
    </source>
</evidence>
<organism evidence="6 7">
    <name type="scientific">Theobroma cacao</name>
    <name type="common">Cacao</name>
    <name type="synonym">Cocoa</name>
    <dbReference type="NCBI Taxonomy" id="3641"/>
    <lineage>
        <taxon>Eukaryota</taxon>
        <taxon>Viridiplantae</taxon>
        <taxon>Streptophyta</taxon>
        <taxon>Embryophyta</taxon>
        <taxon>Tracheophyta</taxon>
        <taxon>Spermatophyta</taxon>
        <taxon>Magnoliopsida</taxon>
        <taxon>eudicotyledons</taxon>
        <taxon>Gunneridae</taxon>
        <taxon>Pentapetalae</taxon>
        <taxon>rosids</taxon>
        <taxon>malvids</taxon>
        <taxon>Malvales</taxon>
        <taxon>Malvaceae</taxon>
        <taxon>Byttnerioideae</taxon>
        <taxon>Theobroma</taxon>
    </lineage>
</organism>
<keyword evidence="3" id="KW-0456">Lyase</keyword>
<dbReference type="KEGG" id="tcc:108663718"/>